<comment type="caution">
    <text evidence="3">The sequence shown here is derived from an EMBL/GenBank/DDBJ whole genome shotgun (WGS) entry which is preliminary data.</text>
</comment>
<gene>
    <name evidence="3" type="ORF">K460DRAFT_352398</name>
</gene>
<feature type="transmembrane region" description="Helical" evidence="1">
    <location>
        <begin position="362"/>
        <end position="383"/>
    </location>
</feature>
<dbReference type="EMBL" id="ML976615">
    <property type="protein sequence ID" value="KAF1847232.1"/>
    <property type="molecule type" value="Genomic_DNA"/>
</dbReference>
<proteinExistence type="predicted"/>
<organism evidence="3 4">
    <name type="scientific">Cucurbitaria berberidis CBS 394.84</name>
    <dbReference type="NCBI Taxonomy" id="1168544"/>
    <lineage>
        <taxon>Eukaryota</taxon>
        <taxon>Fungi</taxon>
        <taxon>Dikarya</taxon>
        <taxon>Ascomycota</taxon>
        <taxon>Pezizomycotina</taxon>
        <taxon>Dothideomycetes</taxon>
        <taxon>Pleosporomycetidae</taxon>
        <taxon>Pleosporales</taxon>
        <taxon>Pleosporineae</taxon>
        <taxon>Cucurbitariaceae</taxon>
        <taxon>Cucurbitaria</taxon>
    </lineage>
</organism>
<keyword evidence="1" id="KW-0472">Membrane</keyword>
<keyword evidence="1" id="KW-0812">Transmembrane</keyword>
<evidence type="ECO:0000313" key="4">
    <source>
        <dbReference type="Proteomes" id="UP000800039"/>
    </source>
</evidence>
<reference evidence="3" key="1">
    <citation type="submission" date="2020-01" db="EMBL/GenBank/DDBJ databases">
        <authorList>
            <consortium name="DOE Joint Genome Institute"/>
            <person name="Haridas S."/>
            <person name="Albert R."/>
            <person name="Binder M."/>
            <person name="Bloem J."/>
            <person name="Labutti K."/>
            <person name="Salamov A."/>
            <person name="Andreopoulos B."/>
            <person name="Baker S.E."/>
            <person name="Barry K."/>
            <person name="Bills G."/>
            <person name="Bluhm B.H."/>
            <person name="Cannon C."/>
            <person name="Castanera R."/>
            <person name="Culley D.E."/>
            <person name="Daum C."/>
            <person name="Ezra D."/>
            <person name="Gonzalez J.B."/>
            <person name="Henrissat B."/>
            <person name="Kuo A."/>
            <person name="Liang C."/>
            <person name="Lipzen A."/>
            <person name="Lutzoni F."/>
            <person name="Magnuson J."/>
            <person name="Mondo S."/>
            <person name="Nolan M."/>
            <person name="Ohm R."/>
            <person name="Pangilinan J."/>
            <person name="Park H.-J."/>
            <person name="Ramirez L."/>
            <person name="Alfaro M."/>
            <person name="Sun H."/>
            <person name="Tritt A."/>
            <person name="Yoshinaga Y."/>
            <person name="Zwiers L.-H."/>
            <person name="Turgeon B.G."/>
            <person name="Goodwin S.B."/>
            <person name="Spatafora J.W."/>
            <person name="Crous P.W."/>
            <person name="Grigoriev I.V."/>
        </authorList>
    </citation>
    <scope>NUCLEOTIDE SEQUENCE</scope>
    <source>
        <strain evidence="3">CBS 394.84</strain>
    </source>
</reference>
<dbReference type="OrthoDB" id="5396681at2759"/>
<evidence type="ECO:0000313" key="3">
    <source>
        <dbReference type="EMBL" id="KAF1847232.1"/>
    </source>
</evidence>
<feature type="domain" description="CorA-like transporter" evidence="2">
    <location>
        <begin position="18"/>
        <end position="142"/>
    </location>
</feature>
<keyword evidence="4" id="KW-1185">Reference proteome</keyword>
<evidence type="ECO:0000256" key="1">
    <source>
        <dbReference type="SAM" id="Phobius"/>
    </source>
</evidence>
<name>A0A9P4GKC7_9PLEO</name>
<dbReference type="Proteomes" id="UP000800039">
    <property type="component" value="Unassembled WGS sequence"/>
</dbReference>
<dbReference type="AlphaFoldDB" id="A0A9P4GKC7"/>
<sequence length="399" mass="45456">MSGLDDLKTIWKETLHKAESSVIIINRKNSWSRMKILPEMFKYLCFTLEIHPRFLDIAFGFCRRTATYDQTFTCYHMTPPIRTCPVNICYNIRFFEPNGCPDRDSWSCRQSAVHHRVFPDESHSVWTIIQSPTLFRASLEGQHLASENHPLALHARYIRSCIYYWRQYLNEKDSSLVTLVELGFSTIQDILFIRDKMHHVLTILDGTLNVLKLISSSAITLGDMTNISCSICMNIGAEFDQISADLESHRLAAKRILAISKDLILVNQNVLNIRNQEYLIQSSHLQTQLGEAAASENRILSSISESMGKDSRTMKIATVVAMFYLPANLVMAFFSTEFVKFETTSNVKARTVGVSMTIHSQVWIAFVATFVLAVFTVLLLFVWNRSATKSKISSQKING</sequence>
<dbReference type="InterPro" id="IPR058257">
    <property type="entry name" value="CorA-like_dom"/>
</dbReference>
<accession>A0A9P4GKC7</accession>
<dbReference type="Pfam" id="PF26616">
    <property type="entry name" value="CorA-like"/>
    <property type="match status" value="1"/>
</dbReference>
<dbReference type="GeneID" id="63848902"/>
<dbReference type="RefSeq" id="XP_040789795.1">
    <property type="nucleotide sequence ID" value="XM_040931650.1"/>
</dbReference>
<feature type="transmembrane region" description="Helical" evidence="1">
    <location>
        <begin position="316"/>
        <end position="334"/>
    </location>
</feature>
<evidence type="ECO:0000259" key="2">
    <source>
        <dbReference type="Pfam" id="PF26616"/>
    </source>
</evidence>
<keyword evidence="1" id="KW-1133">Transmembrane helix</keyword>
<protein>
    <recommendedName>
        <fullName evidence="2">CorA-like transporter domain-containing protein</fullName>
    </recommendedName>
</protein>
<dbReference type="Gene3D" id="1.20.58.340">
    <property type="entry name" value="Magnesium transport protein CorA, transmembrane region"/>
    <property type="match status" value="1"/>
</dbReference>